<proteinExistence type="predicted"/>
<protein>
    <submittedName>
        <fullName evidence="2">Uncharacterized protein</fullName>
    </submittedName>
</protein>
<evidence type="ECO:0000313" key="2">
    <source>
        <dbReference type="EMBL" id="GGR19299.1"/>
    </source>
</evidence>
<feature type="region of interest" description="Disordered" evidence="1">
    <location>
        <begin position="1"/>
        <end position="59"/>
    </location>
</feature>
<evidence type="ECO:0000313" key="3">
    <source>
        <dbReference type="Proteomes" id="UP000610303"/>
    </source>
</evidence>
<sequence>MEVVSSGARRSALSVTPSAKISTAGAGAGPGCGPEGRRGGIPGLLTPEPEPERQETNIR</sequence>
<name>A0A918CFE1_AGRME</name>
<evidence type="ECO:0000256" key="1">
    <source>
        <dbReference type="SAM" id="MobiDB-lite"/>
    </source>
</evidence>
<feature type="compositionally biased region" description="Basic and acidic residues" evidence="1">
    <location>
        <begin position="50"/>
        <end position="59"/>
    </location>
</feature>
<gene>
    <name evidence="2" type="ORF">GCM10010196_10620</name>
</gene>
<feature type="compositionally biased region" description="Gly residues" evidence="1">
    <location>
        <begin position="26"/>
        <end position="42"/>
    </location>
</feature>
<keyword evidence="3" id="KW-1185">Reference proteome</keyword>
<reference evidence="2" key="1">
    <citation type="journal article" date="2014" name="Int. J. Syst. Evol. Microbiol.">
        <title>Complete genome sequence of Corynebacterium casei LMG S-19264T (=DSM 44701T), isolated from a smear-ripened cheese.</title>
        <authorList>
            <consortium name="US DOE Joint Genome Institute (JGI-PGF)"/>
            <person name="Walter F."/>
            <person name="Albersmeier A."/>
            <person name="Kalinowski J."/>
            <person name="Ruckert C."/>
        </authorList>
    </citation>
    <scope>NUCLEOTIDE SEQUENCE</scope>
    <source>
        <strain evidence="2">JCM 3346</strain>
    </source>
</reference>
<accession>A0A918CFE1</accession>
<dbReference type="Proteomes" id="UP000610303">
    <property type="component" value="Unassembled WGS sequence"/>
</dbReference>
<organism evidence="2 3">
    <name type="scientific">Agromyces mediolanus</name>
    <name type="common">Corynebacterium mediolanum</name>
    <dbReference type="NCBI Taxonomy" id="41986"/>
    <lineage>
        <taxon>Bacteria</taxon>
        <taxon>Bacillati</taxon>
        <taxon>Actinomycetota</taxon>
        <taxon>Actinomycetes</taxon>
        <taxon>Micrococcales</taxon>
        <taxon>Microbacteriaceae</taxon>
        <taxon>Agromyces</taxon>
    </lineage>
</organism>
<comment type="caution">
    <text evidence="2">The sequence shown here is derived from an EMBL/GenBank/DDBJ whole genome shotgun (WGS) entry which is preliminary data.</text>
</comment>
<reference evidence="2" key="2">
    <citation type="submission" date="2020-09" db="EMBL/GenBank/DDBJ databases">
        <authorList>
            <person name="Sun Q."/>
            <person name="Ohkuma M."/>
        </authorList>
    </citation>
    <scope>NUCLEOTIDE SEQUENCE</scope>
    <source>
        <strain evidence="2">JCM 3346</strain>
    </source>
</reference>
<dbReference type="EMBL" id="BMRJ01000001">
    <property type="protein sequence ID" value="GGR19299.1"/>
    <property type="molecule type" value="Genomic_DNA"/>
</dbReference>
<dbReference type="AlphaFoldDB" id="A0A918CFE1"/>